<dbReference type="AlphaFoldDB" id="A0A2V0NS62"/>
<keyword evidence="2" id="KW-0732">Signal</keyword>
<organism evidence="3 4">
    <name type="scientific">Raphidocelis subcapitata</name>
    <dbReference type="NCBI Taxonomy" id="307507"/>
    <lineage>
        <taxon>Eukaryota</taxon>
        <taxon>Viridiplantae</taxon>
        <taxon>Chlorophyta</taxon>
        <taxon>core chlorophytes</taxon>
        <taxon>Chlorophyceae</taxon>
        <taxon>CS clade</taxon>
        <taxon>Sphaeropleales</taxon>
        <taxon>Selenastraceae</taxon>
        <taxon>Raphidocelis</taxon>
    </lineage>
</organism>
<sequence>MRRTYPSARAAAACCLLLMAAAAADAARALQQQPTDLDWRGGGSPYSITGGGFAGYMAGMEGGADLASIEGVNAAVRGGVGPLIAAAGHEPASRNPQTGSYVAELPHTNSGYVDGDGTSYANSNAWDSSA</sequence>
<keyword evidence="4" id="KW-1185">Reference proteome</keyword>
<gene>
    <name evidence="3" type="ORF">Rsub_03460</name>
</gene>
<feature type="chain" id="PRO_5016044165" evidence="2">
    <location>
        <begin position="27"/>
        <end position="130"/>
    </location>
</feature>
<proteinExistence type="predicted"/>
<dbReference type="InParanoid" id="A0A2V0NS62"/>
<dbReference type="EMBL" id="BDRX01000017">
    <property type="protein sequence ID" value="GBF90464.1"/>
    <property type="molecule type" value="Genomic_DNA"/>
</dbReference>
<accession>A0A2V0NS62</accession>
<protein>
    <submittedName>
        <fullName evidence="3">Uncharacterized protein</fullName>
    </submittedName>
</protein>
<name>A0A2V0NS62_9CHLO</name>
<comment type="caution">
    <text evidence="3">The sequence shown here is derived from an EMBL/GenBank/DDBJ whole genome shotgun (WGS) entry which is preliminary data.</text>
</comment>
<evidence type="ECO:0000313" key="4">
    <source>
        <dbReference type="Proteomes" id="UP000247498"/>
    </source>
</evidence>
<feature type="signal peptide" evidence="2">
    <location>
        <begin position="1"/>
        <end position="26"/>
    </location>
</feature>
<dbReference type="Proteomes" id="UP000247498">
    <property type="component" value="Unassembled WGS sequence"/>
</dbReference>
<feature type="region of interest" description="Disordered" evidence="1">
    <location>
        <begin position="87"/>
        <end position="116"/>
    </location>
</feature>
<evidence type="ECO:0000256" key="1">
    <source>
        <dbReference type="SAM" id="MobiDB-lite"/>
    </source>
</evidence>
<evidence type="ECO:0000313" key="3">
    <source>
        <dbReference type="EMBL" id="GBF90464.1"/>
    </source>
</evidence>
<evidence type="ECO:0000256" key="2">
    <source>
        <dbReference type="SAM" id="SignalP"/>
    </source>
</evidence>
<reference evidence="3 4" key="1">
    <citation type="journal article" date="2018" name="Sci. Rep.">
        <title>Raphidocelis subcapitata (=Pseudokirchneriella subcapitata) provides an insight into genome evolution and environmental adaptations in the Sphaeropleales.</title>
        <authorList>
            <person name="Suzuki S."/>
            <person name="Yamaguchi H."/>
            <person name="Nakajima N."/>
            <person name="Kawachi M."/>
        </authorList>
    </citation>
    <scope>NUCLEOTIDE SEQUENCE [LARGE SCALE GENOMIC DNA]</scope>
    <source>
        <strain evidence="3 4">NIES-35</strain>
    </source>
</reference>